<accession>A0A1F6AIT8</accession>
<dbReference type="AlphaFoldDB" id="A0A1F6AIT8"/>
<organism evidence="3 4">
    <name type="scientific">Candidatus Gottesmanbacteria bacterium RIFCSPLOWO2_01_FULL_43_11b</name>
    <dbReference type="NCBI Taxonomy" id="1798392"/>
    <lineage>
        <taxon>Bacteria</taxon>
        <taxon>Candidatus Gottesmaniibacteriota</taxon>
    </lineage>
</organism>
<keyword evidence="2" id="KW-0812">Transmembrane</keyword>
<dbReference type="STRING" id="1798392.A3A79_03345"/>
<sequence length="376" mass="38841">MEDTQSTDPQKIIDDAAKQAGTTPPPPPPPPVEPPTPIPSGPPPPPQPEEVPAEKQKMVDNILNAPTPPTPEPPKEEIAVTSPKKSGKGSVLAAVVTILLLGATIPLGVFYNSKRQQIADIRSQARECVTDDCSVSQTKTGGIIYDRSMDTGKKDRDVAEDLGWTPPGSGGGTDDTSTSGGDESGTGGTVLDCGNKYVSDCVAGDYILPGTIDTVVGTDQNCKGATSRSAECTNWDNSMGRGCKPGYYPCSDNDCCKIGAGDDQQGGGGGGGGNGGGDGDGDGGATPQCNQIKVYKDGQVISDVSSLSVNDQIVIAVKGGLATKARIRTNGAAWTETSTKNASDEYTLDFTILEGSIVNNKIDIEGEILGTDNNWH</sequence>
<evidence type="ECO:0000313" key="4">
    <source>
        <dbReference type="Proteomes" id="UP000178759"/>
    </source>
</evidence>
<feature type="transmembrane region" description="Helical" evidence="2">
    <location>
        <begin position="91"/>
        <end position="111"/>
    </location>
</feature>
<keyword evidence="2" id="KW-1133">Transmembrane helix</keyword>
<name>A0A1F6AIT8_9BACT</name>
<evidence type="ECO:0000313" key="3">
    <source>
        <dbReference type="EMBL" id="OGG24197.1"/>
    </source>
</evidence>
<protein>
    <submittedName>
        <fullName evidence="3">Uncharacterized protein</fullName>
    </submittedName>
</protein>
<evidence type="ECO:0000256" key="1">
    <source>
        <dbReference type="SAM" id="MobiDB-lite"/>
    </source>
</evidence>
<feature type="region of interest" description="Disordered" evidence="1">
    <location>
        <begin position="157"/>
        <end position="187"/>
    </location>
</feature>
<dbReference type="EMBL" id="MFJV01000001">
    <property type="protein sequence ID" value="OGG24197.1"/>
    <property type="molecule type" value="Genomic_DNA"/>
</dbReference>
<dbReference type="Proteomes" id="UP000178759">
    <property type="component" value="Unassembled WGS sequence"/>
</dbReference>
<evidence type="ECO:0000256" key="2">
    <source>
        <dbReference type="SAM" id="Phobius"/>
    </source>
</evidence>
<gene>
    <name evidence="3" type="ORF">A3A79_03345</name>
</gene>
<proteinExistence type="predicted"/>
<feature type="region of interest" description="Disordered" evidence="1">
    <location>
        <begin position="1"/>
        <end position="87"/>
    </location>
</feature>
<keyword evidence="2" id="KW-0472">Membrane</keyword>
<dbReference type="SUPFAM" id="SSF101447">
    <property type="entry name" value="Formin homology 2 domain (FH2 domain)"/>
    <property type="match status" value="1"/>
</dbReference>
<reference evidence="3 4" key="1">
    <citation type="journal article" date="2016" name="Nat. Commun.">
        <title>Thousands of microbial genomes shed light on interconnected biogeochemical processes in an aquifer system.</title>
        <authorList>
            <person name="Anantharaman K."/>
            <person name="Brown C.T."/>
            <person name="Hug L.A."/>
            <person name="Sharon I."/>
            <person name="Castelle C.J."/>
            <person name="Probst A.J."/>
            <person name="Thomas B.C."/>
            <person name="Singh A."/>
            <person name="Wilkins M.J."/>
            <person name="Karaoz U."/>
            <person name="Brodie E.L."/>
            <person name="Williams K.H."/>
            <person name="Hubbard S.S."/>
            <person name="Banfield J.F."/>
        </authorList>
    </citation>
    <scope>NUCLEOTIDE SEQUENCE [LARGE SCALE GENOMIC DNA]</scope>
</reference>
<comment type="caution">
    <text evidence="3">The sequence shown here is derived from an EMBL/GenBank/DDBJ whole genome shotgun (WGS) entry which is preliminary data.</text>
</comment>
<feature type="compositionally biased region" description="Pro residues" evidence="1">
    <location>
        <begin position="23"/>
        <end position="49"/>
    </location>
</feature>